<dbReference type="EMBL" id="JAPVEA010000005">
    <property type="protein sequence ID" value="KAJ5454533.1"/>
    <property type="molecule type" value="Genomic_DNA"/>
</dbReference>
<proteinExistence type="predicted"/>
<organism evidence="4 5">
    <name type="scientific">Penicillium daleae</name>
    <dbReference type="NCBI Taxonomy" id="63821"/>
    <lineage>
        <taxon>Eukaryota</taxon>
        <taxon>Fungi</taxon>
        <taxon>Dikarya</taxon>
        <taxon>Ascomycota</taxon>
        <taxon>Pezizomycotina</taxon>
        <taxon>Eurotiomycetes</taxon>
        <taxon>Eurotiomycetidae</taxon>
        <taxon>Eurotiales</taxon>
        <taxon>Aspergillaceae</taxon>
        <taxon>Penicillium</taxon>
    </lineage>
</organism>
<dbReference type="PROSITE" id="PS50103">
    <property type="entry name" value="ZF_C3H1"/>
    <property type="match status" value="1"/>
</dbReference>
<dbReference type="GeneID" id="81599114"/>
<keyword evidence="1" id="KW-0479">Metal-binding</keyword>
<dbReference type="InterPro" id="IPR000571">
    <property type="entry name" value="Znf_CCCH"/>
</dbReference>
<keyword evidence="1" id="KW-0862">Zinc</keyword>
<evidence type="ECO:0000259" key="3">
    <source>
        <dbReference type="PROSITE" id="PS50103"/>
    </source>
</evidence>
<dbReference type="GO" id="GO:0008270">
    <property type="term" value="F:zinc ion binding"/>
    <property type="evidence" value="ECO:0007669"/>
    <property type="project" value="UniProtKB-KW"/>
</dbReference>
<reference evidence="4" key="1">
    <citation type="submission" date="2022-12" db="EMBL/GenBank/DDBJ databases">
        <authorList>
            <person name="Petersen C."/>
        </authorList>
    </citation>
    <scope>NUCLEOTIDE SEQUENCE</scope>
    <source>
        <strain evidence="4">IBT 16125</strain>
    </source>
</reference>
<name>A0AAD6C8A7_9EURO</name>
<evidence type="ECO:0000256" key="1">
    <source>
        <dbReference type="PROSITE-ProRule" id="PRU00723"/>
    </source>
</evidence>
<accession>A0AAD6C8A7</accession>
<evidence type="ECO:0000313" key="4">
    <source>
        <dbReference type="EMBL" id="KAJ5454533.1"/>
    </source>
</evidence>
<keyword evidence="5" id="KW-1185">Reference proteome</keyword>
<feature type="domain" description="C3H1-type" evidence="3">
    <location>
        <begin position="147"/>
        <end position="176"/>
    </location>
</feature>
<keyword evidence="1" id="KW-0863">Zinc-finger</keyword>
<evidence type="ECO:0000313" key="5">
    <source>
        <dbReference type="Proteomes" id="UP001213681"/>
    </source>
</evidence>
<reference evidence="4" key="2">
    <citation type="journal article" date="2023" name="IMA Fungus">
        <title>Comparative genomic study of the Penicillium genus elucidates a diverse pangenome and 15 lateral gene transfer events.</title>
        <authorList>
            <person name="Petersen C."/>
            <person name="Sorensen T."/>
            <person name="Nielsen M.R."/>
            <person name="Sondergaard T.E."/>
            <person name="Sorensen J.L."/>
            <person name="Fitzpatrick D.A."/>
            <person name="Frisvad J.C."/>
            <person name="Nielsen K.L."/>
        </authorList>
    </citation>
    <scope>NUCLEOTIDE SEQUENCE</scope>
    <source>
        <strain evidence="4">IBT 16125</strain>
    </source>
</reference>
<protein>
    <submittedName>
        <fullName evidence="4">Zinc fingerCCCH-type</fullName>
    </submittedName>
</protein>
<evidence type="ECO:0000256" key="2">
    <source>
        <dbReference type="SAM" id="MobiDB-lite"/>
    </source>
</evidence>
<feature type="compositionally biased region" description="Low complexity" evidence="2">
    <location>
        <begin position="331"/>
        <end position="346"/>
    </location>
</feature>
<feature type="compositionally biased region" description="Low complexity" evidence="2">
    <location>
        <begin position="256"/>
        <end position="288"/>
    </location>
</feature>
<dbReference type="RefSeq" id="XP_056767489.1">
    <property type="nucleotide sequence ID" value="XM_056908871.1"/>
</dbReference>
<dbReference type="Proteomes" id="UP001213681">
    <property type="component" value="Unassembled WGS sequence"/>
</dbReference>
<dbReference type="AlphaFoldDB" id="A0AAD6C8A7"/>
<comment type="caution">
    <text evidence="4">The sequence shown here is derived from an EMBL/GenBank/DDBJ whole genome shotgun (WGS) entry which is preliminary data.</text>
</comment>
<feature type="region of interest" description="Disordered" evidence="2">
    <location>
        <begin position="243"/>
        <end position="368"/>
    </location>
</feature>
<gene>
    <name evidence="4" type="ORF">N7458_005489</name>
</gene>
<sequence length="581" mass="61822">MSSQVRPAFFCSRPNGLLTPLIALDDLPAGVNVRGVSRTLTPSDTQGMISCGAAEPRSEPWTLDGAPQTGRVAITSNEDLAELEGLLMKILADDNVSTHLRMAIKGVLYGGLDAAYHPGAPTKAVTGRRSNSPTYYGHAGHGKHGFNTKKEFCSYWIRHGECDYQQQGCLYKHEMPTDIFMLEKLGLRDIPRWYREKFNVPSLLQVNYGNNNRGQQPQTVIDQPQHKAIQFQSAANSVNNAGLAAHAGPSANTGTAANAGPSGHNANGNANAGKKNNTGNGNGNQHGQAHSRGGRYKSPRGAGFAGGNKGRINNGGKAGDRNGVTPPPPTTSGNGTPGTASPGPSNVASSGISPRMTPGISPGTQQSLLASPIVGPSAVPISLIDPQGQHLLDKEGMARRKSLAERMRELTMEDVYGGPSAGKQLPVKDFFRTKSRFQFGADGGEKKIGIMPPGTVFNPYAGLEKFDDHNAATSAAPASPLSELVATSEPIDPNEPLVNWGPIGEPVRHPSTFMNWFGEMGLRPFNPYAYGYPESTALKNRSFNAVDRPIFDPYAYGYPFSSTSKMAPVSAQAAQPGMDRY</sequence>
<feature type="zinc finger region" description="C3H1-type" evidence="1">
    <location>
        <begin position="147"/>
        <end position="176"/>
    </location>
</feature>